<organism evidence="3 4">
    <name type="scientific">Kiloniella antarctica</name>
    <dbReference type="NCBI Taxonomy" id="1550907"/>
    <lineage>
        <taxon>Bacteria</taxon>
        <taxon>Pseudomonadati</taxon>
        <taxon>Pseudomonadota</taxon>
        <taxon>Alphaproteobacteria</taxon>
        <taxon>Rhodospirillales</taxon>
        <taxon>Kiloniellaceae</taxon>
        <taxon>Kiloniella</taxon>
    </lineage>
</organism>
<evidence type="ECO:0000256" key="1">
    <source>
        <dbReference type="SAM" id="MobiDB-lite"/>
    </source>
</evidence>
<name>A0ABW5BP94_9PROT</name>
<keyword evidence="4" id="KW-1185">Reference proteome</keyword>
<keyword evidence="2" id="KW-0732">Signal</keyword>
<dbReference type="EMBL" id="JBHUII010000011">
    <property type="protein sequence ID" value="MFD2207399.1"/>
    <property type="molecule type" value="Genomic_DNA"/>
</dbReference>
<sequence length="83" mass="9312">MRNSSITHFLFPSFPIVLMATALNACVVFSPPKDHAKLLPKPPESWASETRYKSKLEQSPKTHKQAGIITSQWFAVDDDAELI</sequence>
<accession>A0ABW5BP94</accession>
<feature type="region of interest" description="Disordered" evidence="1">
    <location>
        <begin position="40"/>
        <end position="59"/>
    </location>
</feature>
<evidence type="ECO:0000313" key="4">
    <source>
        <dbReference type="Proteomes" id="UP001597294"/>
    </source>
</evidence>
<feature type="compositionally biased region" description="Basic and acidic residues" evidence="1">
    <location>
        <begin position="50"/>
        <end position="59"/>
    </location>
</feature>
<feature type="signal peptide" evidence="2">
    <location>
        <begin position="1"/>
        <end position="25"/>
    </location>
</feature>
<dbReference type="RefSeq" id="WP_380253978.1">
    <property type="nucleotide sequence ID" value="NZ_JBHUII010000011.1"/>
</dbReference>
<proteinExistence type="predicted"/>
<comment type="caution">
    <text evidence="3">The sequence shown here is derived from an EMBL/GenBank/DDBJ whole genome shotgun (WGS) entry which is preliminary data.</text>
</comment>
<evidence type="ECO:0000313" key="3">
    <source>
        <dbReference type="EMBL" id="MFD2207399.1"/>
    </source>
</evidence>
<dbReference type="Proteomes" id="UP001597294">
    <property type="component" value="Unassembled WGS sequence"/>
</dbReference>
<reference evidence="4" key="1">
    <citation type="journal article" date="2019" name="Int. J. Syst. Evol. Microbiol.">
        <title>The Global Catalogue of Microorganisms (GCM) 10K type strain sequencing project: providing services to taxonomists for standard genome sequencing and annotation.</title>
        <authorList>
            <consortium name="The Broad Institute Genomics Platform"/>
            <consortium name="The Broad Institute Genome Sequencing Center for Infectious Disease"/>
            <person name="Wu L."/>
            <person name="Ma J."/>
        </authorList>
    </citation>
    <scope>NUCLEOTIDE SEQUENCE [LARGE SCALE GENOMIC DNA]</scope>
    <source>
        <strain evidence="4">CGMCC 4.7192</strain>
    </source>
</reference>
<gene>
    <name evidence="3" type="ORF">ACFSKO_17370</name>
</gene>
<protein>
    <submittedName>
        <fullName evidence="3">Uncharacterized protein</fullName>
    </submittedName>
</protein>
<feature type="chain" id="PRO_5046204733" evidence="2">
    <location>
        <begin position="26"/>
        <end position="83"/>
    </location>
</feature>
<evidence type="ECO:0000256" key="2">
    <source>
        <dbReference type="SAM" id="SignalP"/>
    </source>
</evidence>